<dbReference type="NCBIfam" id="TIGR00756">
    <property type="entry name" value="PPR"/>
    <property type="match status" value="4"/>
</dbReference>
<evidence type="ECO:0000313" key="4">
    <source>
        <dbReference type="Proteomes" id="UP001279734"/>
    </source>
</evidence>
<evidence type="ECO:0008006" key="5">
    <source>
        <dbReference type="Google" id="ProtNLM"/>
    </source>
</evidence>
<dbReference type="Proteomes" id="UP001279734">
    <property type="component" value="Unassembled WGS sequence"/>
</dbReference>
<dbReference type="GO" id="GO:0009451">
    <property type="term" value="P:RNA modification"/>
    <property type="evidence" value="ECO:0007669"/>
    <property type="project" value="InterPro"/>
</dbReference>
<dbReference type="PANTHER" id="PTHR47926">
    <property type="entry name" value="PENTATRICOPEPTIDE REPEAT-CONTAINING PROTEIN"/>
    <property type="match status" value="1"/>
</dbReference>
<proteinExistence type="predicted"/>
<dbReference type="EMBL" id="BSYO01000016">
    <property type="protein sequence ID" value="GMH15969.1"/>
    <property type="molecule type" value="Genomic_DNA"/>
</dbReference>
<keyword evidence="4" id="KW-1185">Reference proteome</keyword>
<feature type="repeat" description="PPR" evidence="2">
    <location>
        <begin position="106"/>
        <end position="140"/>
    </location>
</feature>
<dbReference type="FunFam" id="1.25.40.10:FF:000344">
    <property type="entry name" value="Pentatricopeptide repeat-containing protein"/>
    <property type="match status" value="1"/>
</dbReference>
<protein>
    <recommendedName>
        <fullName evidence="5">Pentatricopeptide repeat-containing protein</fullName>
    </recommendedName>
</protein>
<dbReference type="FunFam" id="1.25.40.10:FF:000627">
    <property type="entry name" value="Pentatricopeptide repeat-containing protein"/>
    <property type="match status" value="1"/>
</dbReference>
<dbReference type="InterPro" id="IPR046848">
    <property type="entry name" value="E_motif"/>
</dbReference>
<feature type="repeat" description="PPR" evidence="2">
    <location>
        <begin position="305"/>
        <end position="339"/>
    </location>
</feature>
<dbReference type="PROSITE" id="PS51375">
    <property type="entry name" value="PPR"/>
    <property type="match status" value="4"/>
</dbReference>
<dbReference type="GO" id="GO:0003723">
    <property type="term" value="F:RNA binding"/>
    <property type="evidence" value="ECO:0007669"/>
    <property type="project" value="InterPro"/>
</dbReference>
<accession>A0AAD3SSC5</accession>
<dbReference type="Pfam" id="PF20431">
    <property type="entry name" value="E_motif"/>
    <property type="match status" value="1"/>
</dbReference>
<dbReference type="PANTHER" id="PTHR47926:SF344">
    <property type="entry name" value="OS07G0636900 PROTEIN"/>
    <property type="match status" value="1"/>
</dbReference>
<dbReference type="AlphaFoldDB" id="A0AAD3SSC5"/>
<comment type="caution">
    <text evidence="3">The sequence shown here is derived from an EMBL/GenBank/DDBJ whole genome shotgun (WGS) entry which is preliminary data.</text>
</comment>
<gene>
    <name evidence="3" type="ORF">Nepgr_017810</name>
</gene>
<dbReference type="Pfam" id="PF13041">
    <property type="entry name" value="PPR_2"/>
    <property type="match status" value="4"/>
</dbReference>
<name>A0AAD3SSC5_NEPGR</name>
<dbReference type="InterPro" id="IPR046960">
    <property type="entry name" value="PPR_At4g14850-like_plant"/>
</dbReference>
<evidence type="ECO:0000313" key="3">
    <source>
        <dbReference type="EMBL" id="GMH15969.1"/>
    </source>
</evidence>
<organism evidence="3 4">
    <name type="scientific">Nepenthes gracilis</name>
    <name type="common">Slender pitcher plant</name>
    <dbReference type="NCBI Taxonomy" id="150966"/>
    <lineage>
        <taxon>Eukaryota</taxon>
        <taxon>Viridiplantae</taxon>
        <taxon>Streptophyta</taxon>
        <taxon>Embryophyta</taxon>
        <taxon>Tracheophyta</taxon>
        <taxon>Spermatophyta</taxon>
        <taxon>Magnoliopsida</taxon>
        <taxon>eudicotyledons</taxon>
        <taxon>Gunneridae</taxon>
        <taxon>Pentapetalae</taxon>
        <taxon>Caryophyllales</taxon>
        <taxon>Nepenthaceae</taxon>
        <taxon>Nepenthes</taxon>
    </lineage>
</organism>
<dbReference type="Gene3D" id="1.25.40.10">
    <property type="entry name" value="Tetratricopeptide repeat domain"/>
    <property type="match status" value="4"/>
</dbReference>
<keyword evidence="1" id="KW-0677">Repeat</keyword>
<evidence type="ECO:0000256" key="1">
    <source>
        <dbReference type="ARBA" id="ARBA00022737"/>
    </source>
</evidence>
<feature type="repeat" description="PPR" evidence="2">
    <location>
        <begin position="204"/>
        <end position="238"/>
    </location>
</feature>
<reference evidence="3" key="1">
    <citation type="submission" date="2023-05" db="EMBL/GenBank/DDBJ databases">
        <title>Nepenthes gracilis genome sequencing.</title>
        <authorList>
            <person name="Fukushima K."/>
        </authorList>
    </citation>
    <scope>NUCLEOTIDE SEQUENCE</scope>
    <source>
        <strain evidence="3">SING2019-196</strain>
    </source>
</reference>
<dbReference type="Pfam" id="PF01535">
    <property type="entry name" value="PPR"/>
    <property type="match status" value="3"/>
</dbReference>
<dbReference type="InterPro" id="IPR002885">
    <property type="entry name" value="PPR_rpt"/>
</dbReference>
<evidence type="ECO:0000256" key="2">
    <source>
        <dbReference type="PROSITE-ProRule" id="PRU00708"/>
    </source>
</evidence>
<sequence>MNKTSNVSWVFIKPWSVRCFRFFSESSSLRRFLQHSATTIPACNTFLQSCAQHSDITKGKELHSWMLRNNFLTSPLSITSLINMYSKCNHMSYASSVFEISSHLHNVYTYNAIIAGFIGNNLYREGFDLYFHMRYEGITPDKFTFPCAIKGCPEVLEVQKVHSLLFKFGLELDVFIGSALISCYLKFGAVDSAHDVFDELPERDAVLWNSMINGYVQIGEFELALQMFKRMGEDGIVPNNITATGVLSALAMNESLYNGRVIHAFVIKKGQDSILAVSNALIDMYGKCKCVETAVEIFEMIAEKDIFSWNSIISIHELSGDHHGAVRLFGMMLCAGIDPDLVTITTVLPACAHLAALMHGREIHRYMIAKGLGNNGNVNDFDDMYVNNALVDMYAKCGNMRCAHTVFEKTSVKDLASWNIMIMGYGMHGHGNEALSMFDRMCAEKLKPDEVTFVAVLSACSHAGLLSHGREYLWQMEPTYGVTPTIEHYVCVIDMLGRAGQLVEAYQLLLTMPIQSNAVAWRAFLSTCELQGNSHLAEVAAQHIFKLEPEHCGNYVLMSNVYGAAGRFEEVSEVRLTMLEQNIKKVPGCSWVEVNNNVRVFFTGDRAHPQAALIYKRLDALLAPLCEHGYMPAI</sequence>
<dbReference type="InterPro" id="IPR011990">
    <property type="entry name" value="TPR-like_helical_dom_sf"/>
</dbReference>
<feature type="repeat" description="PPR" evidence="2">
    <location>
        <begin position="414"/>
        <end position="448"/>
    </location>
</feature>
<dbReference type="FunFam" id="1.25.40.10:FF:000090">
    <property type="entry name" value="Pentatricopeptide repeat-containing protein, chloroplastic"/>
    <property type="match status" value="1"/>
</dbReference>